<dbReference type="Proteomes" id="UP001306950">
    <property type="component" value="Unassembled WGS sequence"/>
</dbReference>
<dbReference type="RefSeq" id="WP_331849361.1">
    <property type="nucleotide sequence ID" value="NZ_JAZHPZ010000026.1"/>
</dbReference>
<evidence type="ECO:0000313" key="2">
    <source>
        <dbReference type="Proteomes" id="UP001306950"/>
    </source>
</evidence>
<protein>
    <submittedName>
        <fullName evidence="1">Uncharacterized protein</fullName>
    </submittedName>
</protein>
<proteinExistence type="predicted"/>
<dbReference type="EMBL" id="JAZHPZ010000026">
    <property type="protein sequence ID" value="MEF2969267.1"/>
    <property type="molecule type" value="Genomic_DNA"/>
</dbReference>
<keyword evidence="2" id="KW-1185">Reference proteome</keyword>
<accession>A0ABU7VZY9</accession>
<name>A0ABU7VZY9_9BACL</name>
<sequence length="73" mass="8523">MKLEDLDLLIRKFELMRIRWGIENGRVPCRDEATRDGALWWLNQEIEALEKENSFSRGRSPGSCTSKTILRSV</sequence>
<organism evidence="1 2">
    <name type="scientific">Paenibacillus haidiansis</name>
    <dbReference type="NCBI Taxonomy" id="1574488"/>
    <lineage>
        <taxon>Bacteria</taxon>
        <taxon>Bacillati</taxon>
        <taxon>Bacillota</taxon>
        <taxon>Bacilli</taxon>
        <taxon>Bacillales</taxon>
        <taxon>Paenibacillaceae</taxon>
        <taxon>Paenibacillus</taxon>
    </lineage>
</organism>
<gene>
    <name evidence="1" type="ORF">V3851_26190</name>
</gene>
<reference evidence="1 2" key="1">
    <citation type="submission" date="2024-02" db="EMBL/GenBank/DDBJ databases">
        <title>A nitrogen-fixing paenibacillus bacterium.</title>
        <authorList>
            <person name="Zhang W.L."/>
            <person name="Chen S.F."/>
        </authorList>
    </citation>
    <scope>NUCLEOTIDE SEQUENCE [LARGE SCALE GENOMIC DNA]</scope>
    <source>
        <strain evidence="1 2">M1</strain>
    </source>
</reference>
<evidence type="ECO:0000313" key="1">
    <source>
        <dbReference type="EMBL" id="MEF2969267.1"/>
    </source>
</evidence>
<comment type="caution">
    <text evidence="1">The sequence shown here is derived from an EMBL/GenBank/DDBJ whole genome shotgun (WGS) entry which is preliminary data.</text>
</comment>